<feature type="coiled-coil region" evidence="1">
    <location>
        <begin position="79"/>
        <end position="127"/>
    </location>
</feature>
<dbReference type="PANTHER" id="PTHR21533">
    <property type="entry name" value="LEUCINE-RICH PROTEIN"/>
    <property type="match status" value="1"/>
</dbReference>
<organism evidence="2">
    <name type="scientific">Phallusia mammillata</name>
    <dbReference type="NCBI Taxonomy" id="59560"/>
    <lineage>
        <taxon>Eukaryota</taxon>
        <taxon>Metazoa</taxon>
        <taxon>Chordata</taxon>
        <taxon>Tunicata</taxon>
        <taxon>Ascidiacea</taxon>
        <taxon>Phlebobranchia</taxon>
        <taxon>Ascidiidae</taxon>
        <taxon>Phallusia</taxon>
    </lineage>
</organism>
<dbReference type="PANTHER" id="PTHR21533:SF19">
    <property type="entry name" value="LEUCINE-RICH PROTEIN"/>
    <property type="match status" value="1"/>
</dbReference>
<accession>A0A6F9D912</accession>
<dbReference type="InterPro" id="IPR028118">
    <property type="entry name" value="Chibby_fam"/>
</dbReference>
<evidence type="ECO:0000256" key="1">
    <source>
        <dbReference type="SAM" id="Coils"/>
    </source>
</evidence>
<keyword evidence="1" id="KW-0175">Coiled coil</keyword>
<dbReference type="AlphaFoldDB" id="A0A6F9D912"/>
<name>A0A6F9D912_9ASCI</name>
<reference evidence="2" key="1">
    <citation type="submission" date="2020-04" db="EMBL/GenBank/DDBJ databases">
        <authorList>
            <person name="Neveu A P."/>
        </authorList>
    </citation>
    <scope>NUCLEOTIDE SEQUENCE</scope>
    <source>
        <tissue evidence="2">Whole embryo</tissue>
    </source>
</reference>
<dbReference type="Pfam" id="PF14645">
    <property type="entry name" value="Chibby"/>
    <property type="match status" value="1"/>
</dbReference>
<protein>
    <submittedName>
        <fullName evidence="2">Protein chibby homolog 1-like</fullName>
    </submittedName>
</protein>
<proteinExistence type="evidence at transcript level"/>
<gene>
    <name evidence="2" type="primary">Cby1</name>
</gene>
<evidence type="ECO:0000313" key="2">
    <source>
        <dbReference type="EMBL" id="CAB3228086.1"/>
    </source>
</evidence>
<sequence length="131" mass="14690">MPLGLPTVFGQKGFSPKKSEARKSASLSNLANLDASDRAREFGLEYGEASIKLNGAEFKFEDGLWQAESGVGGVPHKEMIKLKKENERLTDENNMLKLKLDILLDMVSETTAECQLLEKERDDAFRKTKIR</sequence>
<dbReference type="EMBL" id="LR783616">
    <property type="protein sequence ID" value="CAB3228086.1"/>
    <property type="molecule type" value="mRNA"/>
</dbReference>